<dbReference type="OrthoDB" id="9816036at2"/>
<reference evidence="2 3" key="1">
    <citation type="submission" date="2017-04" db="EMBL/GenBank/DDBJ databases">
        <authorList>
            <person name="Afonso C.L."/>
            <person name="Miller P.J."/>
            <person name="Scott M.A."/>
            <person name="Spackman E."/>
            <person name="Goraichik I."/>
            <person name="Dimitrov K.M."/>
            <person name="Suarez D.L."/>
            <person name="Swayne D.E."/>
        </authorList>
    </citation>
    <scope>NUCLEOTIDE SEQUENCE [LARGE SCALE GENOMIC DNA]</scope>
    <source>
        <strain evidence="2 3">DSM 22418</strain>
    </source>
</reference>
<keyword evidence="3" id="KW-1185">Reference proteome</keyword>
<sequence length="273" mass="32124">MNTEIIESITQYIDKVKSIDFGTHAYSHYLWFRAENSKYEDTCLTPNLYREYIQNPNDASDFHKKDASIRGIFKNEAYQYLKEFDIVNNDLGTTFIMQHYGSHTRLLDWTENSLISLFFAVEDTNSKNNALIWILDPFILNSETTKIVNHNNTEELKLYASIDIQQEVFNYFDMDMLHANDEKIQYPIALKPFYIDERMKRQSSCFTLFGCEINGLTKHPSKENFLKKIIIPFQHFRQIKKDLYKLGFSYDSVYPGLEGISKKIVYAINESLT</sequence>
<dbReference type="EMBL" id="FXAU01000003">
    <property type="protein sequence ID" value="SMG32131.1"/>
    <property type="molecule type" value="Genomic_DNA"/>
</dbReference>
<accession>A0A1X7JUS0</accession>
<dbReference type="STRING" id="561061.SAMN05660862_2233"/>
<evidence type="ECO:0000313" key="3">
    <source>
        <dbReference type="Proteomes" id="UP000192980"/>
    </source>
</evidence>
<evidence type="ECO:0000313" key="2">
    <source>
        <dbReference type="EMBL" id="SMG32131.1"/>
    </source>
</evidence>
<protein>
    <submittedName>
        <fullName evidence="2">FRG domain-containing protein</fullName>
    </submittedName>
</protein>
<proteinExistence type="predicted"/>
<dbReference type="InterPro" id="IPR014966">
    <property type="entry name" value="FRG-dom"/>
</dbReference>
<dbReference type="RefSeq" id="WP_085472953.1">
    <property type="nucleotide sequence ID" value="NZ_FXAU01000003.1"/>
</dbReference>
<dbReference type="Proteomes" id="UP000192980">
    <property type="component" value="Unassembled WGS sequence"/>
</dbReference>
<gene>
    <name evidence="2" type="ORF">SAMN05660862_2233</name>
</gene>
<dbReference type="AlphaFoldDB" id="A0A1X7JUS0"/>
<evidence type="ECO:0000259" key="1">
    <source>
        <dbReference type="SMART" id="SM00901"/>
    </source>
</evidence>
<dbReference type="Pfam" id="PF08867">
    <property type="entry name" value="FRG"/>
    <property type="match status" value="1"/>
</dbReference>
<name>A0A1X7JUS0_9SPHI</name>
<organism evidence="2 3">
    <name type="scientific">Sphingobacterium psychroaquaticum</name>
    <dbReference type="NCBI Taxonomy" id="561061"/>
    <lineage>
        <taxon>Bacteria</taxon>
        <taxon>Pseudomonadati</taxon>
        <taxon>Bacteroidota</taxon>
        <taxon>Sphingobacteriia</taxon>
        <taxon>Sphingobacteriales</taxon>
        <taxon>Sphingobacteriaceae</taxon>
        <taxon>Sphingobacterium</taxon>
    </lineage>
</organism>
<feature type="domain" description="FRG" evidence="1">
    <location>
        <begin position="26"/>
        <end position="133"/>
    </location>
</feature>
<dbReference type="SMART" id="SM00901">
    <property type="entry name" value="FRG"/>
    <property type="match status" value="1"/>
</dbReference>